<evidence type="ECO:0000313" key="2">
    <source>
        <dbReference type="EMBL" id="SCZ48401.1"/>
    </source>
</evidence>
<evidence type="ECO:0000313" key="3">
    <source>
        <dbReference type="Proteomes" id="UP000078356"/>
    </source>
</evidence>
<organism evidence="1 3">
    <name type="scientific">Pseudomonas oryzihabitans</name>
    <dbReference type="NCBI Taxonomy" id="47885"/>
    <lineage>
        <taxon>Bacteria</taxon>
        <taxon>Pseudomonadati</taxon>
        <taxon>Pseudomonadota</taxon>
        <taxon>Gammaproteobacteria</taxon>
        <taxon>Pseudomonadales</taxon>
        <taxon>Pseudomonadaceae</taxon>
        <taxon>Pseudomonas</taxon>
    </lineage>
</organism>
<comment type="caution">
    <text evidence="1">The sequence shown here is derived from an EMBL/GenBank/DDBJ whole genome shotgun (WGS) entry which is preliminary data.</text>
</comment>
<dbReference type="EMBL" id="FMWB01000024">
    <property type="protein sequence ID" value="SCZ48401.1"/>
    <property type="molecule type" value="Genomic_DNA"/>
</dbReference>
<sequence>MKALWLVFKLITFPIWLPFWLLGKMGKLLLLVLFVSAASGCVTNTGKLDKSPCACEFTPFVIDHKEASNA</sequence>
<accession>A0A1G5PGS9</accession>
<dbReference type="OrthoDB" id="6909591at2"/>
<dbReference type="AlphaFoldDB" id="A0A178LFE0"/>
<dbReference type="RefSeq" id="WP_064308182.1">
    <property type="nucleotide sequence ID" value="NZ_CP102430.1"/>
</dbReference>
<evidence type="ECO:0000313" key="4">
    <source>
        <dbReference type="Proteomes" id="UP000183046"/>
    </source>
</evidence>
<dbReference type="Proteomes" id="UP000183046">
    <property type="component" value="Unassembled WGS sequence"/>
</dbReference>
<gene>
    <name evidence="1" type="ORF">A4V15_20490</name>
    <name evidence="2" type="ORF">SAMN05216279_12422</name>
</gene>
<accession>A0A178LFE0</accession>
<reference evidence="2" key="3">
    <citation type="submission" date="2016-10" db="EMBL/GenBank/DDBJ databases">
        <authorList>
            <person name="Varghese N."/>
            <person name="Submissions S."/>
        </authorList>
    </citation>
    <scope>NUCLEOTIDE SEQUENCE</scope>
    <source>
        <strain evidence="2">DSM 15758</strain>
    </source>
</reference>
<evidence type="ECO:0000313" key="1">
    <source>
        <dbReference type="EMBL" id="OAN28430.1"/>
    </source>
</evidence>
<dbReference type="EMBL" id="LWCR01000022">
    <property type="protein sequence ID" value="OAN28430.1"/>
    <property type="molecule type" value="Genomic_DNA"/>
</dbReference>
<reference evidence="1 3" key="1">
    <citation type="submission" date="2016-04" db="EMBL/GenBank/DDBJ databases">
        <title>Draft Genome Sequences of Staphylococcus capitis Strain H36, S. capitis Strain H65, S. cohnii Strain H62, S. hominis Strain H69, Mycobacterium iranicum Strain H39, Plantibacter sp. Strain H53, Pseudomonas oryzihabitans Strain H72, and Microbacterium sp. Strain H83, isolated from residential settings.</title>
        <authorList>
            <person name="Lymperopoulou D."/>
            <person name="Adams R.I."/>
            <person name="Lindow S."/>
            <person name="Coil D.A."/>
            <person name="Jospin G."/>
            <person name="Eisen J.A."/>
        </authorList>
    </citation>
    <scope>NUCLEOTIDE SEQUENCE [LARGE SCALE GENOMIC DNA]</scope>
    <source>
        <strain evidence="1 3">H72</strain>
    </source>
</reference>
<dbReference type="Proteomes" id="UP000078356">
    <property type="component" value="Unassembled WGS sequence"/>
</dbReference>
<reference evidence="4" key="2">
    <citation type="submission" date="2016-10" db="EMBL/GenBank/DDBJ databases">
        <authorList>
            <person name="de Groot N.N."/>
        </authorList>
    </citation>
    <scope>NUCLEOTIDE SEQUENCE [LARGE SCALE GENOMIC DNA]</scope>
    <source>
        <strain evidence="4">DSM 15758</strain>
    </source>
</reference>
<proteinExistence type="predicted"/>
<name>A0A178LFE0_9PSED</name>
<protein>
    <submittedName>
        <fullName evidence="1">Uncharacterized protein</fullName>
    </submittedName>
</protein>